<dbReference type="AlphaFoldDB" id="A0A6C0CWL8"/>
<evidence type="ECO:0000313" key="3">
    <source>
        <dbReference type="EMBL" id="QHT08647.1"/>
    </source>
</evidence>
<feature type="domain" description="Methyltransferase type 11" evidence="2">
    <location>
        <begin position="102"/>
        <end position="194"/>
    </location>
</feature>
<keyword evidence="1" id="KW-0812">Transmembrane</keyword>
<dbReference type="SUPFAM" id="SSF53335">
    <property type="entry name" value="S-adenosyl-L-methionine-dependent methyltransferases"/>
    <property type="match status" value="1"/>
</dbReference>
<reference evidence="3" key="1">
    <citation type="journal article" date="2020" name="Nature">
        <title>Giant virus diversity and host interactions through global metagenomics.</title>
        <authorList>
            <person name="Schulz F."/>
            <person name="Roux S."/>
            <person name="Paez-Espino D."/>
            <person name="Jungbluth S."/>
            <person name="Walsh D.A."/>
            <person name="Denef V.J."/>
            <person name="McMahon K.D."/>
            <person name="Konstantinidis K.T."/>
            <person name="Eloe-Fadrosh E.A."/>
            <person name="Kyrpides N.C."/>
            <person name="Woyke T."/>
        </authorList>
    </citation>
    <scope>NUCLEOTIDE SEQUENCE</scope>
    <source>
        <strain evidence="3">GVMAG-M-3300023109-53</strain>
    </source>
</reference>
<proteinExistence type="predicted"/>
<dbReference type="Gene3D" id="3.40.50.150">
    <property type="entry name" value="Vaccinia Virus protein VP39"/>
    <property type="match status" value="1"/>
</dbReference>
<name>A0A6C0CWL8_9ZZZZ</name>
<dbReference type="Pfam" id="PF08241">
    <property type="entry name" value="Methyltransf_11"/>
    <property type="match status" value="1"/>
</dbReference>
<keyword evidence="1" id="KW-1133">Transmembrane helix</keyword>
<evidence type="ECO:0000256" key="1">
    <source>
        <dbReference type="SAM" id="Phobius"/>
    </source>
</evidence>
<dbReference type="PANTHER" id="PTHR43861">
    <property type="entry name" value="TRANS-ACONITATE 2-METHYLTRANSFERASE-RELATED"/>
    <property type="match status" value="1"/>
</dbReference>
<keyword evidence="1" id="KW-0472">Membrane</keyword>
<feature type="transmembrane region" description="Helical" evidence="1">
    <location>
        <begin position="19"/>
        <end position="37"/>
    </location>
</feature>
<dbReference type="EMBL" id="MN739499">
    <property type="protein sequence ID" value="QHT08647.1"/>
    <property type="molecule type" value="Genomic_DNA"/>
</dbReference>
<dbReference type="GO" id="GO:0008757">
    <property type="term" value="F:S-adenosylmethionine-dependent methyltransferase activity"/>
    <property type="evidence" value="ECO:0007669"/>
    <property type="project" value="InterPro"/>
</dbReference>
<dbReference type="CDD" id="cd02440">
    <property type="entry name" value="AdoMet_MTases"/>
    <property type="match status" value="1"/>
</dbReference>
<dbReference type="InterPro" id="IPR013216">
    <property type="entry name" value="Methyltransf_11"/>
</dbReference>
<accession>A0A6C0CWL8</accession>
<evidence type="ECO:0000259" key="2">
    <source>
        <dbReference type="Pfam" id="PF08241"/>
    </source>
</evidence>
<dbReference type="InterPro" id="IPR029063">
    <property type="entry name" value="SAM-dependent_MTases_sf"/>
</dbReference>
<protein>
    <recommendedName>
        <fullName evidence="2">Methyltransferase type 11 domain-containing protein</fullName>
    </recommendedName>
</protein>
<organism evidence="3">
    <name type="scientific">viral metagenome</name>
    <dbReference type="NCBI Taxonomy" id="1070528"/>
    <lineage>
        <taxon>unclassified sequences</taxon>
        <taxon>metagenomes</taxon>
        <taxon>organismal metagenomes</taxon>
    </lineage>
</organism>
<sequence length="314" mass="37196">MNFSKIYTRIERKLKKLPIWFHLVILLALMYILVCVYKKMLPIREGFIEQKENFVVKKGIDLYDDFYVNIYDQLFYRELANTYEVGSIENITKPTTESNILVIGSGTGHIVKMFQDQSYKVMGLEESQAMVNFSKNEYPDLNFKLGSPLKSMLFNQEQFTHIVCLNMTFYYYKNKMQFLQNVYHWLRPGGYFVVQLVDKNKFDPVVPAAKPFVMVNPQSFAENRITTSNVVFNNFDYKADFQIFPNDFVQFREIFKDTTPGSNKVRENSHKMWIPQRQTVINMAKEVGFINYAQVDLLMAQMEYQYLYVFQKPE</sequence>